<feature type="transmembrane region" description="Helical" evidence="5">
    <location>
        <begin position="7"/>
        <end position="28"/>
    </location>
</feature>
<dbReference type="InterPro" id="IPR002293">
    <property type="entry name" value="AA/rel_permease1"/>
</dbReference>
<dbReference type="PANTHER" id="PTHR11785">
    <property type="entry name" value="AMINO ACID TRANSPORTER"/>
    <property type="match status" value="1"/>
</dbReference>
<reference evidence="7" key="3">
    <citation type="journal article" date="2014" name="Nature">
        <title>Elephant shark genome provides unique insights into gnathostome evolution.</title>
        <authorList>
            <consortium name="International Elephant Shark Genome Sequencing Consortium"/>
            <person name="Venkatesh B."/>
            <person name="Lee A.P."/>
            <person name="Ravi V."/>
            <person name="Maurya A.K."/>
            <person name="Lian M.M."/>
            <person name="Swann J.B."/>
            <person name="Ohta Y."/>
            <person name="Flajnik M.F."/>
            <person name="Sutoh Y."/>
            <person name="Kasahara M."/>
            <person name="Hoon S."/>
            <person name="Gangu V."/>
            <person name="Roy S.W."/>
            <person name="Irimia M."/>
            <person name="Korzh V."/>
            <person name="Kondrychyn I."/>
            <person name="Lim Z.W."/>
            <person name="Tay B.H."/>
            <person name="Tohari S."/>
            <person name="Kong K.W."/>
            <person name="Ho S."/>
            <person name="Lorente-Galdos B."/>
            <person name="Quilez J."/>
            <person name="Marques-Bonet T."/>
            <person name="Raney B.J."/>
            <person name="Ingham P.W."/>
            <person name="Tay A."/>
            <person name="Hillier L.W."/>
            <person name="Minx P."/>
            <person name="Boehm T."/>
            <person name="Wilson R.K."/>
            <person name="Brenner S."/>
            <person name="Warren W.C."/>
        </authorList>
    </citation>
    <scope>NUCLEOTIDE SEQUENCE [LARGE SCALE GENOMIC DNA]</scope>
</reference>
<dbReference type="OMA" id="FHATHFH"/>
<dbReference type="GeneTree" id="ENSGT00940000163578"/>
<keyword evidence="2 5" id="KW-0812">Transmembrane</keyword>
<reference evidence="6" key="4">
    <citation type="submission" date="2025-08" db="UniProtKB">
        <authorList>
            <consortium name="Ensembl"/>
        </authorList>
    </citation>
    <scope>IDENTIFICATION</scope>
</reference>
<name>A0A4W3INV1_CALMI</name>
<evidence type="ECO:0000313" key="6">
    <source>
        <dbReference type="Ensembl" id="ENSCMIP00000029171.1"/>
    </source>
</evidence>
<dbReference type="GO" id="GO:0016020">
    <property type="term" value="C:membrane"/>
    <property type="evidence" value="ECO:0007669"/>
    <property type="project" value="UniProtKB-SubCell"/>
</dbReference>
<reference evidence="6" key="5">
    <citation type="submission" date="2025-09" db="UniProtKB">
        <authorList>
            <consortium name="Ensembl"/>
        </authorList>
    </citation>
    <scope>IDENTIFICATION</scope>
</reference>
<dbReference type="Proteomes" id="UP000314986">
    <property type="component" value="Unassembled WGS sequence"/>
</dbReference>
<dbReference type="GO" id="GO:0015179">
    <property type="term" value="F:L-amino acid transmembrane transporter activity"/>
    <property type="evidence" value="ECO:0007669"/>
    <property type="project" value="TreeGrafter"/>
</dbReference>
<feature type="transmembrane region" description="Helical" evidence="5">
    <location>
        <begin position="86"/>
        <end position="108"/>
    </location>
</feature>
<accession>A0A4W3INV1</accession>
<dbReference type="PANTHER" id="PTHR11785:SF348">
    <property type="entry name" value="ASC-TYPE AMINO ACID TRANSPORTER 2"/>
    <property type="match status" value="1"/>
</dbReference>
<keyword evidence="7" id="KW-1185">Reference proteome</keyword>
<evidence type="ECO:0000256" key="1">
    <source>
        <dbReference type="ARBA" id="ARBA00004141"/>
    </source>
</evidence>
<feature type="transmembrane region" description="Helical" evidence="5">
    <location>
        <begin position="114"/>
        <end position="132"/>
    </location>
</feature>
<keyword evidence="4 5" id="KW-0472">Membrane</keyword>
<dbReference type="STRING" id="7868.ENSCMIP00000029171"/>
<dbReference type="InParanoid" id="A0A4W3INV1"/>
<evidence type="ECO:0000256" key="4">
    <source>
        <dbReference type="ARBA" id="ARBA00023136"/>
    </source>
</evidence>
<dbReference type="AlphaFoldDB" id="A0A4W3INV1"/>
<protein>
    <submittedName>
        <fullName evidence="6">Uncharacterized protein</fullName>
    </submittedName>
</protein>
<evidence type="ECO:0000256" key="5">
    <source>
        <dbReference type="SAM" id="Phobius"/>
    </source>
</evidence>
<dbReference type="Pfam" id="PF13520">
    <property type="entry name" value="AA_permease_2"/>
    <property type="match status" value="1"/>
</dbReference>
<dbReference type="Ensembl" id="ENSCMIT00000029636.1">
    <property type="protein sequence ID" value="ENSCMIP00000029171.1"/>
    <property type="gene ID" value="ENSCMIG00000012638.1"/>
</dbReference>
<reference evidence="7" key="2">
    <citation type="journal article" date="2007" name="PLoS Biol.">
        <title>Survey sequencing and comparative analysis of the elephant shark (Callorhinchus milii) genome.</title>
        <authorList>
            <person name="Venkatesh B."/>
            <person name="Kirkness E.F."/>
            <person name="Loh Y.H."/>
            <person name="Halpern A.L."/>
            <person name="Lee A.P."/>
            <person name="Johnson J."/>
            <person name="Dandona N."/>
            <person name="Viswanathan L.D."/>
            <person name="Tay A."/>
            <person name="Venter J.C."/>
            <person name="Strausberg R.L."/>
            <person name="Brenner S."/>
        </authorList>
    </citation>
    <scope>NUCLEOTIDE SEQUENCE [LARGE SCALE GENOMIC DNA]</scope>
</reference>
<reference evidence="7" key="1">
    <citation type="journal article" date="2006" name="Science">
        <title>Ancient noncoding elements conserved in the human genome.</title>
        <authorList>
            <person name="Venkatesh B."/>
            <person name="Kirkness E.F."/>
            <person name="Loh Y.H."/>
            <person name="Halpern A.L."/>
            <person name="Lee A.P."/>
            <person name="Johnson J."/>
            <person name="Dandona N."/>
            <person name="Viswanathan L.D."/>
            <person name="Tay A."/>
            <person name="Venter J.C."/>
            <person name="Strausberg R.L."/>
            <person name="Brenner S."/>
        </authorList>
    </citation>
    <scope>NUCLEOTIDE SEQUENCE [LARGE SCALE GENOMIC DNA]</scope>
</reference>
<comment type="subcellular location">
    <subcellularLocation>
        <location evidence="1">Membrane</location>
        <topology evidence="1">Multi-pass membrane protein</topology>
    </subcellularLocation>
</comment>
<evidence type="ECO:0000256" key="2">
    <source>
        <dbReference type="ARBA" id="ARBA00022692"/>
    </source>
</evidence>
<dbReference type="InterPro" id="IPR050598">
    <property type="entry name" value="AminoAcid_Transporter"/>
</dbReference>
<keyword evidence="3 5" id="KW-1133">Transmembrane helix</keyword>
<dbReference type="Gene3D" id="1.20.1740.10">
    <property type="entry name" value="Amino acid/polyamine transporter I"/>
    <property type="match status" value="1"/>
</dbReference>
<proteinExistence type="predicted"/>
<feature type="transmembrane region" description="Helical" evidence="5">
    <location>
        <begin position="34"/>
        <end position="57"/>
    </location>
</feature>
<sequence>CILIHVFYCFPNIAIFLTCSGAVAVTWADRVILAFSWIIPLSVAISTFGSINSTVFVQGRLNFAVSREGHLPIILSMLHTQRLTPVPAIILSTILSIIFIIPTTLLMLTNYSGFISWLLIGLTCVSLIVLRFKEPHLLRPYKVSKNFFLTRSTLECNSLIFLPRCIKSPLPLTNNMNSETFLDNKPELSSKI</sequence>
<organism evidence="6 7">
    <name type="scientific">Callorhinchus milii</name>
    <name type="common">Ghost shark</name>
    <dbReference type="NCBI Taxonomy" id="7868"/>
    <lineage>
        <taxon>Eukaryota</taxon>
        <taxon>Metazoa</taxon>
        <taxon>Chordata</taxon>
        <taxon>Craniata</taxon>
        <taxon>Vertebrata</taxon>
        <taxon>Chondrichthyes</taxon>
        <taxon>Holocephali</taxon>
        <taxon>Chimaeriformes</taxon>
        <taxon>Callorhinchidae</taxon>
        <taxon>Callorhinchus</taxon>
    </lineage>
</organism>
<evidence type="ECO:0000256" key="3">
    <source>
        <dbReference type="ARBA" id="ARBA00022989"/>
    </source>
</evidence>
<evidence type="ECO:0000313" key="7">
    <source>
        <dbReference type="Proteomes" id="UP000314986"/>
    </source>
</evidence>